<evidence type="ECO:0000313" key="13">
    <source>
        <dbReference type="Proteomes" id="UP001307889"/>
    </source>
</evidence>
<evidence type="ECO:0000256" key="9">
    <source>
        <dbReference type="SAM" id="Phobius"/>
    </source>
</evidence>
<evidence type="ECO:0000256" key="3">
    <source>
        <dbReference type="ARBA" id="ARBA00022475"/>
    </source>
</evidence>
<evidence type="ECO:0000256" key="5">
    <source>
        <dbReference type="ARBA" id="ARBA00022989"/>
    </source>
</evidence>
<feature type="transmembrane region" description="Helical" evidence="9">
    <location>
        <begin position="856"/>
        <end position="875"/>
    </location>
</feature>
<dbReference type="Pfam" id="PF00060">
    <property type="entry name" value="Lig_chan"/>
    <property type="match status" value="2"/>
</dbReference>
<dbReference type="EMBL" id="AP028915">
    <property type="protein sequence ID" value="BES96386.1"/>
    <property type="molecule type" value="Genomic_DNA"/>
</dbReference>
<dbReference type="Proteomes" id="UP001307889">
    <property type="component" value="Chromosome 7"/>
</dbReference>
<feature type="domain" description="Ionotropic glutamate receptor C-terminal" evidence="11">
    <location>
        <begin position="857"/>
        <end position="1125"/>
    </location>
</feature>
<proteinExistence type="inferred from homology"/>
<dbReference type="PANTHER" id="PTHR42643:SF40">
    <property type="entry name" value="IONOTROPIC RECEPTOR 41A-RELATED"/>
    <property type="match status" value="1"/>
</dbReference>
<sequence length="1164" mass="132230">MVGRILIFFAFSFELSCSLSWLERFSPIESSEARDDLVNSIIDQYFTDDRCLVIVNGKDDSFSLAANRANMTVVLIAVADTCNSIVLVEKIVFAIDSGCYSYIILDSNPKCVLESWKEAQFNFSVLTMQRGTPKLFVMFDSGKSASENHADLNEFLSLPETELSSKIVCALDTGDREWPISLYTNNFYERTDNTGRQATIFLDRWERTKGFERRVHLYFDKIENLRGKKIKVGLVSVLPYSQASPFVGMESEIVKNYCYAHNCTIETHSDDYLWGDIYSNGTGAGVIGMVFDGRTDVGLAAIYMWPWYFNRTQFSTPYMQSGVTIILPKPKMIGGWLTPFLPFNLSLWIACLFSTCATGVCMYAITLATMKYTRFTEQVKRKQMFLTVSDTLFRSLGLLVLQQPSTPLVPRTPIRHLFTAFEILNFVICTIYAAKLASCLTVPQYLKPIDTIAELAESGQLWAGEHCAWTFSLLEVDSPNVRQVVKNFHVESMENLGDLAAKGYGIPIERLAGGHYIERDFIKEETLIQSHVMAEYLYYSPLIMLLRKASPYEESMNKMIRRVRDHGLLLYWEASAARLYMSSRRQAALQAARKISTEEEARQLTISDCLGIYVILASNPKCVIRAWKEAQFSFSVPTMQRGTPKLFVVFENEDEEKSEANLDDFLLQPEAELSSNILCAIVTADREWPVTLYTNNFYERIDTENYRGKIFLNRWEMTKGFQREVDLYYDKIADLRGKKLKIAMVDMLPYGQASPFAGLEPEIVKRFCTMYNCTYETCSDEFFWGDVYSNGTGVGAIGMVFDGRADVALAAIYMWASFFNHTQYSTPYMQSGVTIILPKPEKIGGWLIPILPFSRFLWIASLLFTCAAGLSMYIVTMATVKYTRFAGLVKKRGMFVTAGDTFCRSLGLLVLQQPGKPLVPTIRHLFTAIVITNLVLCTVYNAKLASFLTVPKYMTPIDTLAQLADSGTLWAAEHCAWVLSLIEVENPVIQTIVKRFQVEDIDKLGDLAAQGYGIPIERLAGGHYIERDFIKEETLFKSHLMAEYLYRSPLIMMLRKASPYEERMNTDVRDHGHLLGWEASTVRVYMSGRRQAALHAARKLVVEGEARQLTFSDCLGMFVLYIAGIIVSTSVFFGELVAARLRLRAARKRSTTWPLWNEEFVFYH</sequence>
<keyword evidence="10" id="KW-0732">Signal</keyword>
<protein>
    <recommendedName>
        <fullName evidence="11">Ionotropic glutamate receptor C-terminal domain-containing protein</fullName>
    </recommendedName>
</protein>
<feature type="transmembrane region" description="Helical" evidence="9">
    <location>
        <begin position="347"/>
        <end position="372"/>
    </location>
</feature>
<comment type="similarity">
    <text evidence="2">Belongs to the glutamate-gated ion channel (TC 1.A.10.1) family.</text>
</comment>
<name>A0ABN7AW05_9HEMI</name>
<evidence type="ECO:0000313" key="12">
    <source>
        <dbReference type="EMBL" id="BES96386.1"/>
    </source>
</evidence>
<evidence type="ECO:0000259" key="11">
    <source>
        <dbReference type="Pfam" id="PF00060"/>
    </source>
</evidence>
<dbReference type="PANTHER" id="PTHR42643">
    <property type="entry name" value="IONOTROPIC RECEPTOR 20A-RELATED"/>
    <property type="match status" value="1"/>
</dbReference>
<evidence type="ECO:0000256" key="1">
    <source>
        <dbReference type="ARBA" id="ARBA00004651"/>
    </source>
</evidence>
<feature type="chain" id="PRO_5045317890" description="Ionotropic glutamate receptor C-terminal domain-containing protein" evidence="10">
    <location>
        <begin position="19"/>
        <end position="1164"/>
    </location>
</feature>
<dbReference type="Gene3D" id="1.10.287.70">
    <property type="match status" value="2"/>
</dbReference>
<dbReference type="Gene3D" id="3.40.190.10">
    <property type="entry name" value="Periplasmic binding protein-like II"/>
    <property type="match status" value="2"/>
</dbReference>
<keyword evidence="13" id="KW-1185">Reference proteome</keyword>
<feature type="transmembrane region" description="Helical" evidence="9">
    <location>
        <begin position="1118"/>
        <end position="1139"/>
    </location>
</feature>
<evidence type="ECO:0000256" key="8">
    <source>
        <dbReference type="ARBA" id="ARBA00023180"/>
    </source>
</evidence>
<keyword evidence="3" id="KW-1003">Cell membrane</keyword>
<reference evidence="12 13" key="1">
    <citation type="submission" date="2023-09" db="EMBL/GenBank/DDBJ databases">
        <title>Nesidiocoris tenuis whole genome shotgun sequence.</title>
        <authorList>
            <person name="Shibata T."/>
            <person name="Shimoda M."/>
            <person name="Kobayashi T."/>
            <person name="Uehara T."/>
        </authorList>
    </citation>
    <scope>NUCLEOTIDE SEQUENCE [LARGE SCALE GENOMIC DNA]</scope>
    <source>
        <strain evidence="12 13">Japan</strain>
    </source>
</reference>
<keyword evidence="5 9" id="KW-1133">Transmembrane helix</keyword>
<evidence type="ECO:0000256" key="6">
    <source>
        <dbReference type="ARBA" id="ARBA00023136"/>
    </source>
</evidence>
<accession>A0ABN7AW05</accession>
<comment type="subcellular location">
    <subcellularLocation>
        <location evidence="1">Cell membrane</location>
        <topology evidence="1">Multi-pass membrane protein</topology>
    </subcellularLocation>
</comment>
<evidence type="ECO:0000256" key="10">
    <source>
        <dbReference type="SAM" id="SignalP"/>
    </source>
</evidence>
<gene>
    <name evidence="12" type="ORF">NTJ_09197</name>
</gene>
<evidence type="ECO:0000256" key="7">
    <source>
        <dbReference type="ARBA" id="ARBA00023170"/>
    </source>
</evidence>
<dbReference type="InterPro" id="IPR001320">
    <property type="entry name" value="Iontro_rcpt_C"/>
</dbReference>
<evidence type="ECO:0000256" key="2">
    <source>
        <dbReference type="ARBA" id="ARBA00008685"/>
    </source>
</evidence>
<feature type="transmembrane region" description="Helical" evidence="9">
    <location>
        <begin position="414"/>
        <end position="434"/>
    </location>
</feature>
<feature type="domain" description="Ionotropic glutamate receptor C-terminal" evidence="11">
    <location>
        <begin position="345"/>
        <end position="617"/>
    </location>
</feature>
<dbReference type="InterPro" id="IPR052192">
    <property type="entry name" value="Insect_Ionotropic_Sensory_Rcpt"/>
</dbReference>
<keyword evidence="4 9" id="KW-0812">Transmembrane</keyword>
<keyword evidence="6 9" id="KW-0472">Membrane</keyword>
<organism evidence="12 13">
    <name type="scientific">Nesidiocoris tenuis</name>
    <dbReference type="NCBI Taxonomy" id="355587"/>
    <lineage>
        <taxon>Eukaryota</taxon>
        <taxon>Metazoa</taxon>
        <taxon>Ecdysozoa</taxon>
        <taxon>Arthropoda</taxon>
        <taxon>Hexapoda</taxon>
        <taxon>Insecta</taxon>
        <taxon>Pterygota</taxon>
        <taxon>Neoptera</taxon>
        <taxon>Paraneoptera</taxon>
        <taxon>Hemiptera</taxon>
        <taxon>Heteroptera</taxon>
        <taxon>Panheteroptera</taxon>
        <taxon>Cimicomorpha</taxon>
        <taxon>Miridae</taxon>
        <taxon>Dicyphina</taxon>
        <taxon>Nesidiocoris</taxon>
    </lineage>
</organism>
<feature type="signal peptide" evidence="10">
    <location>
        <begin position="1"/>
        <end position="18"/>
    </location>
</feature>
<keyword evidence="8" id="KW-0325">Glycoprotein</keyword>
<evidence type="ECO:0000256" key="4">
    <source>
        <dbReference type="ARBA" id="ARBA00022692"/>
    </source>
</evidence>
<dbReference type="SUPFAM" id="SSF53850">
    <property type="entry name" value="Periplasmic binding protein-like II"/>
    <property type="match status" value="2"/>
</dbReference>
<keyword evidence="7" id="KW-0675">Receptor</keyword>